<name>A0A1W6MHD4_9FLAO</name>
<dbReference type="EMBL" id="CP019344">
    <property type="protein sequence ID" value="ARN76987.1"/>
    <property type="molecule type" value="Genomic_DNA"/>
</dbReference>
<dbReference type="Proteomes" id="UP000193431">
    <property type="component" value="Chromosome"/>
</dbReference>
<keyword evidence="2" id="KW-1185">Reference proteome</keyword>
<evidence type="ECO:0000313" key="1">
    <source>
        <dbReference type="EMBL" id="ARN76987.1"/>
    </source>
</evidence>
<dbReference type="InterPro" id="IPR037079">
    <property type="entry name" value="AF2212/PG0164-like_sf"/>
</dbReference>
<reference evidence="1 2" key="1">
    <citation type="submission" date="2016-11" db="EMBL/GenBank/DDBJ databases">
        <title>Trade-off between light-utilization and light-protection in marine flavobacteria.</title>
        <authorList>
            <person name="Kumagai Y."/>
        </authorList>
    </citation>
    <scope>NUCLEOTIDE SEQUENCE [LARGE SCALE GENOMIC DNA]</scope>
    <source>
        <strain evidence="1 2">JCM 13191</strain>
    </source>
</reference>
<dbReference type="AlphaFoldDB" id="A0A1W6MHD4"/>
<dbReference type="OrthoDB" id="959664at2"/>
<proteinExistence type="predicted"/>
<accession>A0A1W6MHD4</accession>
<dbReference type="STRING" id="331648.BST97_02660"/>
<dbReference type="RefSeq" id="WP_085765788.1">
    <property type="nucleotide sequence ID" value="NZ_CP019344.1"/>
</dbReference>
<gene>
    <name evidence="1" type="ORF">BST97_02660</name>
</gene>
<sequence length="162" mass="18374">MIYQFEATLGSDGNLGALLIPDDVTKQLAQDKVKRVVAVLSYNDREITLHAAVRKRKGIVYLMVSKAKRKELGVDQGNTLEVSMKEDTSKYQAPMTEELEAVLLSDYEGYKIFESLLPGKQRNIIFSVYNVNGSQKRVDKALNAMENLKRGNRDPFKFDRNL</sequence>
<protein>
    <submittedName>
        <fullName evidence="1">DUF1905 domain-containing protein</fullName>
    </submittedName>
</protein>
<organism evidence="1 2">
    <name type="scientific">Nonlabens spongiae</name>
    <dbReference type="NCBI Taxonomy" id="331648"/>
    <lineage>
        <taxon>Bacteria</taxon>
        <taxon>Pseudomonadati</taxon>
        <taxon>Bacteroidota</taxon>
        <taxon>Flavobacteriia</taxon>
        <taxon>Flavobacteriales</taxon>
        <taxon>Flavobacteriaceae</taxon>
        <taxon>Nonlabens</taxon>
    </lineage>
</organism>
<dbReference type="Gene3D" id="2.40.30.100">
    <property type="entry name" value="AF2212/PG0164-like"/>
    <property type="match status" value="1"/>
</dbReference>
<evidence type="ECO:0000313" key="2">
    <source>
        <dbReference type="Proteomes" id="UP000193431"/>
    </source>
</evidence>